<evidence type="ECO:0000313" key="3">
    <source>
        <dbReference type="Proteomes" id="UP001140258"/>
    </source>
</evidence>
<dbReference type="Proteomes" id="UP001140258">
    <property type="component" value="Unassembled WGS sequence"/>
</dbReference>
<dbReference type="RefSeq" id="WP_259050988.1">
    <property type="nucleotide sequence ID" value="NZ_JANUCQ010000002.1"/>
</dbReference>
<gene>
    <name evidence="2" type="ORF">M2325_000656</name>
</gene>
<protein>
    <submittedName>
        <fullName evidence="2">Uncharacterized protein</fullName>
    </submittedName>
</protein>
<keyword evidence="3" id="KW-1185">Reference proteome</keyword>
<feature type="region of interest" description="Disordered" evidence="1">
    <location>
        <begin position="289"/>
        <end position="324"/>
    </location>
</feature>
<comment type="caution">
    <text evidence="2">The sequence shown here is derived from an EMBL/GenBank/DDBJ whole genome shotgun (WGS) entry which is preliminary data.</text>
</comment>
<sequence length="324" mass="38701">MEGYDTPCRLPKPKKGKKGKKVEKPKKEPKTKDYVPDEKEMKKLRKHFHKMPVDAQHKDLLKSKRVIKQGKKQKKQIEEWKKNPKAYDIRGIDTQPKELIDKRLEFVHKHVGAPKVQKRKFRWKTKDGVFEYYPKGIQTSKIPSQGRIRVDISYQDKNDVDRIYAHELGHAYDRNIKNKKDRSGFYDFHKLGRNPKKLRNEVIKITKKINPYDEEQLLNPLLYRDGEEHIKYRKSNKEMFADWHSAFIMDKNIVKKGKSFYNIFKNQEKEYVKALKDIDKEVTSKYVKAPKKKKKKLKTTKNKSKNTNKNTNKKKKSNDLLGWF</sequence>
<evidence type="ECO:0000313" key="2">
    <source>
        <dbReference type="EMBL" id="MCS3921971.1"/>
    </source>
</evidence>
<name>A0ABT2EX22_METVO</name>
<accession>A0ABT2EX22</accession>
<feature type="compositionally biased region" description="Basic and acidic residues" evidence="1">
    <location>
        <begin position="25"/>
        <end position="34"/>
    </location>
</feature>
<proteinExistence type="predicted"/>
<feature type="region of interest" description="Disordered" evidence="1">
    <location>
        <begin position="1"/>
        <end position="34"/>
    </location>
</feature>
<feature type="compositionally biased region" description="Basic residues" evidence="1">
    <location>
        <begin position="11"/>
        <end position="24"/>
    </location>
</feature>
<feature type="compositionally biased region" description="Basic residues" evidence="1">
    <location>
        <begin position="289"/>
        <end position="316"/>
    </location>
</feature>
<organism evidence="2 3">
    <name type="scientific">Methanococcus voltae PS</name>
    <dbReference type="NCBI Taxonomy" id="523842"/>
    <lineage>
        <taxon>Archaea</taxon>
        <taxon>Methanobacteriati</taxon>
        <taxon>Methanobacteriota</taxon>
        <taxon>Methanomada group</taxon>
        <taxon>Methanococci</taxon>
        <taxon>Methanococcales</taxon>
        <taxon>Methanococcaceae</taxon>
        <taxon>Methanococcus</taxon>
    </lineage>
</organism>
<evidence type="ECO:0000256" key="1">
    <source>
        <dbReference type="SAM" id="MobiDB-lite"/>
    </source>
</evidence>
<dbReference type="EMBL" id="JANUCQ010000002">
    <property type="protein sequence ID" value="MCS3921971.1"/>
    <property type="molecule type" value="Genomic_DNA"/>
</dbReference>
<reference evidence="2" key="1">
    <citation type="submission" date="2022-08" db="EMBL/GenBank/DDBJ databases">
        <title>Genomic Encyclopedia of Type Strains, Phase V (KMG-V): Genome sequencing to study the core and pangenomes of soil and plant-associated prokaryotes.</title>
        <authorList>
            <person name="Whitman W."/>
        </authorList>
    </citation>
    <scope>NUCLEOTIDE SEQUENCE</scope>
    <source>
        <strain evidence="2">PS</strain>
    </source>
</reference>